<dbReference type="Pfam" id="PF00528">
    <property type="entry name" value="BPD_transp_1"/>
    <property type="match status" value="1"/>
</dbReference>
<dbReference type="GO" id="GO:0005886">
    <property type="term" value="C:plasma membrane"/>
    <property type="evidence" value="ECO:0007669"/>
    <property type="project" value="UniProtKB-SubCell"/>
</dbReference>
<evidence type="ECO:0000256" key="1">
    <source>
        <dbReference type="ARBA" id="ARBA00004651"/>
    </source>
</evidence>
<comment type="subcellular location">
    <subcellularLocation>
        <location evidence="1 7">Cell membrane</location>
        <topology evidence="1 7">Multi-pass membrane protein</topology>
    </subcellularLocation>
</comment>
<protein>
    <submittedName>
        <fullName evidence="9">ABC transporter permease</fullName>
    </submittedName>
</protein>
<name>A0A3R8LQS5_9BURK</name>
<dbReference type="PROSITE" id="PS50928">
    <property type="entry name" value="ABC_TM1"/>
    <property type="match status" value="1"/>
</dbReference>
<dbReference type="SUPFAM" id="SSF161098">
    <property type="entry name" value="MetI-like"/>
    <property type="match status" value="1"/>
</dbReference>
<evidence type="ECO:0000256" key="7">
    <source>
        <dbReference type="RuleBase" id="RU363032"/>
    </source>
</evidence>
<reference evidence="9 10" key="1">
    <citation type="submission" date="2018-11" db="EMBL/GenBank/DDBJ databases">
        <title>Genome sequencing of Lautropia sp. KCOM 2505 (= ChDC F240).</title>
        <authorList>
            <person name="Kook J.-K."/>
            <person name="Park S.-N."/>
            <person name="Lim Y.K."/>
        </authorList>
    </citation>
    <scope>NUCLEOTIDE SEQUENCE [LARGE SCALE GENOMIC DNA]</scope>
    <source>
        <strain evidence="9 10">KCOM 2505</strain>
    </source>
</reference>
<dbReference type="Gene3D" id="1.10.3720.10">
    <property type="entry name" value="MetI-like"/>
    <property type="match status" value="1"/>
</dbReference>
<proteinExistence type="inferred from homology"/>
<comment type="caution">
    <text evidence="9">The sequence shown here is derived from an EMBL/GenBank/DDBJ whole genome shotgun (WGS) entry which is preliminary data.</text>
</comment>
<accession>A0A3R8LQS5</accession>
<comment type="similarity">
    <text evidence="7">Belongs to the binding-protein-dependent transport system permease family.</text>
</comment>
<dbReference type="CDD" id="cd06261">
    <property type="entry name" value="TM_PBP2"/>
    <property type="match status" value="1"/>
</dbReference>
<evidence type="ECO:0000259" key="8">
    <source>
        <dbReference type="PROSITE" id="PS50928"/>
    </source>
</evidence>
<dbReference type="PANTHER" id="PTHR43163:SF6">
    <property type="entry name" value="DIPEPTIDE TRANSPORT SYSTEM PERMEASE PROTEIN DPPB-RELATED"/>
    <property type="match status" value="1"/>
</dbReference>
<feature type="transmembrane region" description="Helical" evidence="7">
    <location>
        <begin position="100"/>
        <end position="123"/>
    </location>
</feature>
<dbReference type="Pfam" id="PF19300">
    <property type="entry name" value="BPD_transp_1_N"/>
    <property type="match status" value="1"/>
</dbReference>
<dbReference type="InterPro" id="IPR035906">
    <property type="entry name" value="MetI-like_sf"/>
</dbReference>
<dbReference type="InterPro" id="IPR045621">
    <property type="entry name" value="BPD_transp_1_N"/>
</dbReference>
<keyword evidence="2 7" id="KW-0813">Transport</keyword>
<feature type="transmembrane region" description="Helical" evidence="7">
    <location>
        <begin position="329"/>
        <end position="350"/>
    </location>
</feature>
<evidence type="ECO:0000256" key="5">
    <source>
        <dbReference type="ARBA" id="ARBA00022989"/>
    </source>
</evidence>
<evidence type="ECO:0000313" key="9">
    <source>
        <dbReference type="EMBL" id="RRN44658.1"/>
    </source>
</evidence>
<evidence type="ECO:0000256" key="6">
    <source>
        <dbReference type="ARBA" id="ARBA00023136"/>
    </source>
</evidence>
<evidence type="ECO:0000256" key="2">
    <source>
        <dbReference type="ARBA" id="ARBA00022448"/>
    </source>
</evidence>
<dbReference type="InterPro" id="IPR000515">
    <property type="entry name" value="MetI-like"/>
</dbReference>
<evidence type="ECO:0000256" key="3">
    <source>
        <dbReference type="ARBA" id="ARBA00022475"/>
    </source>
</evidence>
<feature type="transmembrane region" description="Helical" evidence="7">
    <location>
        <begin position="144"/>
        <end position="162"/>
    </location>
</feature>
<dbReference type="Proteomes" id="UP000270261">
    <property type="component" value="Unassembled WGS sequence"/>
</dbReference>
<organism evidence="9 10">
    <name type="scientific">Lautropia dentalis</name>
    <dbReference type="NCBI Taxonomy" id="2490857"/>
    <lineage>
        <taxon>Bacteria</taxon>
        <taxon>Pseudomonadati</taxon>
        <taxon>Pseudomonadota</taxon>
        <taxon>Betaproteobacteria</taxon>
        <taxon>Burkholderiales</taxon>
        <taxon>Burkholderiaceae</taxon>
        <taxon>Lautropia</taxon>
    </lineage>
</organism>
<feature type="transmembrane region" description="Helical" evidence="7">
    <location>
        <begin position="278"/>
        <end position="300"/>
    </location>
</feature>
<dbReference type="EMBL" id="RRUE01000002">
    <property type="protein sequence ID" value="RRN44658.1"/>
    <property type="molecule type" value="Genomic_DNA"/>
</dbReference>
<gene>
    <name evidence="9" type="ORF">EHV23_12030</name>
</gene>
<feature type="transmembrane region" description="Helical" evidence="7">
    <location>
        <begin position="223"/>
        <end position="243"/>
    </location>
</feature>
<dbReference type="OrthoDB" id="9803623at2"/>
<keyword evidence="10" id="KW-1185">Reference proteome</keyword>
<sequence length="357" mass="36902">MSLRFWLGRCLGLLGMLLAASAVIFAVLDILPGNVAQVMLGPDADPAAVHALEVQLGLDAPAWQRYLQWLGGLLHGDLGTSQAYGVPVAGLLAERLALTLPLTVLAMALATVMALVAGVFAALHHRRWGDVGVMTLTQLGMATPGFWLGMLLIVVFAVWLGWLPSGGFEGWSVAAGGADGGSVAGAGEAAGGGAAYAGAAHAGAAHAGTGGGWLAGLWHGLQFLLLPALALACVQGAILARFVRASLLEVQGEAFTRTALAKGLNHRQVLWRHVARNAAVPVLTVAGMQFAELLSGAVVIENVFSLPGLGRLMAQSIANRDLLVVRNGVLLLVAMVVVINFIVDALAVLIDPRLRGR</sequence>
<keyword evidence="3" id="KW-1003">Cell membrane</keyword>
<keyword evidence="6 7" id="KW-0472">Membrane</keyword>
<keyword evidence="5 7" id="KW-1133">Transmembrane helix</keyword>
<dbReference type="PANTHER" id="PTHR43163">
    <property type="entry name" value="DIPEPTIDE TRANSPORT SYSTEM PERMEASE PROTEIN DPPB-RELATED"/>
    <property type="match status" value="1"/>
</dbReference>
<evidence type="ECO:0000256" key="4">
    <source>
        <dbReference type="ARBA" id="ARBA00022692"/>
    </source>
</evidence>
<evidence type="ECO:0000313" key="10">
    <source>
        <dbReference type="Proteomes" id="UP000270261"/>
    </source>
</evidence>
<dbReference type="GO" id="GO:0071916">
    <property type="term" value="F:dipeptide transmembrane transporter activity"/>
    <property type="evidence" value="ECO:0007669"/>
    <property type="project" value="TreeGrafter"/>
</dbReference>
<keyword evidence="4 7" id="KW-0812">Transmembrane</keyword>
<dbReference type="AlphaFoldDB" id="A0A3R8LQS5"/>
<feature type="domain" description="ABC transmembrane type-1" evidence="8">
    <location>
        <begin position="96"/>
        <end position="343"/>
    </location>
</feature>